<feature type="compositionally biased region" description="Basic residues" evidence="1">
    <location>
        <begin position="1"/>
        <end position="14"/>
    </location>
</feature>
<accession>A0A930V499</accession>
<evidence type="ECO:0000313" key="2">
    <source>
        <dbReference type="EMBL" id="MBF4163576.1"/>
    </source>
</evidence>
<dbReference type="InterPro" id="IPR023346">
    <property type="entry name" value="Lysozyme-like_dom_sf"/>
</dbReference>
<comment type="caution">
    <text evidence="2">The sequence shown here is derived from an EMBL/GenBank/DDBJ whole genome shotgun (WGS) entry which is preliminary data.</text>
</comment>
<evidence type="ECO:0000256" key="1">
    <source>
        <dbReference type="SAM" id="MobiDB-lite"/>
    </source>
</evidence>
<feature type="region of interest" description="Disordered" evidence="1">
    <location>
        <begin position="93"/>
        <end position="131"/>
    </location>
</feature>
<evidence type="ECO:0000313" key="3">
    <source>
        <dbReference type="Proteomes" id="UP000656804"/>
    </source>
</evidence>
<reference evidence="2" key="1">
    <citation type="submission" date="2020-11" db="EMBL/GenBank/DDBJ databases">
        <title>Nocardioides sp. CBS4Y-1, whole genome shotgun sequence.</title>
        <authorList>
            <person name="Tuo L."/>
        </authorList>
    </citation>
    <scope>NUCLEOTIDE SEQUENCE</scope>
    <source>
        <strain evidence="2">CBS4Y-1</strain>
    </source>
</reference>
<dbReference type="Proteomes" id="UP000656804">
    <property type="component" value="Unassembled WGS sequence"/>
</dbReference>
<protein>
    <submittedName>
        <fullName evidence="2">Lytic transglycosylase domain-containing protein</fullName>
    </submittedName>
</protein>
<dbReference type="RefSeq" id="WP_194504840.1">
    <property type="nucleotide sequence ID" value="NZ_JADIVZ010000013.1"/>
</dbReference>
<sequence length="231" mass="24057">MSKHKKYVPKHAGAKRPLVPEASRTAARTGVVVSAFAVGATGVAVSGGLAGSSASAGADLVSSAPSITPLAAQVSDNGTPKVDSAQVRALRANRGEVVSRSADRRADTDPAKAAALSQQEGPAITRSEDVSQMDPRSIARSLLGEFGFSSDQFGCLDLLWNKESGWRVDADNPSSSAYGIPQALPGSKMSSAGSDWATNPATQIRWGLGYIADRYGSPCGAWSHSQSYNWY</sequence>
<proteinExistence type="predicted"/>
<keyword evidence="3" id="KW-1185">Reference proteome</keyword>
<dbReference type="EMBL" id="JADIVZ010000013">
    <property type="protein sequence ID" value="MBF4163576.1"/>
    <property type="molecule type" value="Genomic_DNA"/>
</dbReference>
<gene>
    <name evidence="2" type="ORF">ISG29_17980</name>
</gene>
<dbReference type="AlphaFoldDB" id="A0A930V499"/>
<organism evidence="2 3">
    <name type="scientific">Nocardioides acrostichi</name>
    <dbReference type="NCBI Taxonomy" id="2784339"/>
    <lineage>
        <taxon>Bacteria</taxon>
        <taxon>Bacillati</taxon>
        <taxon>Actinomycetota</taxon>
        <taxon>Actinomycetes</taxon>
        <taxon>Propionibacteriales</taxon>
        <taxon>Nocardioidaceae</taxon>
        <taxon>Nocardioides</taxon>
    </lineage>
</organism>
<dbReference type="SUPFAM" id="SSF53955">
    <property type="entry name" value="Lysozyme-like"/>
    <property type="match status" value="1"/>
</dbReference>
<name>A0A930V499_9ACTN</name>
<feature type="compositionally biased region" description="Basic and acidic residues" evidence="1">
    <location>
        <begin position="101"/>
        <end position="110"/>
    </location>
</feature>
<feature type="region of interest" description="Disordered" evidence="1">
    <location>
        <begin position="1"/>
        <end position="24"/>
    </location>
</feature>